<dbReference type="EMBL" id="MN739271">
    <property type="protein sequence ID" value="QHS96535.1"/>
    <property type="molecule type" value="Genomic_DNA"/>
</dbReference>
<sequence>MYEKKRWEDIIYNKGSLTQEEWLIVLGPVGMAIWVYLVGMGCPCNNKKPSYECYRYEVWGIQTNHIWAFMVLGFMFHKYFYTIQLLGIIWELFEYYLHFDKGFVKKLGGCLDNVPPPNTENYKYRANLVTKGRNKKYNPIDIFFGIKNSTNHGWHHSIAEIVVNIVSFLIGQQIRVAAPLKF</sequence>
<organism evidence="2">
    <name type="scientific">viral metagenome</name>
    <dbReference type="NCBI Taxonomy" id="1070528"/>
    <lineage>
        <taxon>unclassified sequences</taxon>
        <taxon>metagenomes</taxon>
        <taxon>organismal metagenomes</taxon>
    </lineage>
</organism>
<name>A0A6C0BVS3_9ZZZZ</name>
<accession>A0A6C0BVS3</accession>
<keyword evidence="1" id="KW-0812">Transmembrane</keyword>
<evidence type="ECO:0000313" key="2">
    <source>
        <dbReference type="EMBL" id="QHS96535.1"/>
    </source>
</evidence>
<proteinExistence type="predicted"/>
<evidence type="ECO:0000256" key="1">
    <source>
        <dbReference type="SAM" id="Phobius"/>
    </source>
</evidence>
<dbReference type="AlphaFoldDB" id="A0A6C0BVS3"/>
<feature type="transmembrane region" description="Helical" evidence="1">
    <location>
        <begin position="21"/>
        <end position="39"/>
    </location>
</feature>
<keyword evidence="1" id="KW-0472">Membrane</keyword>
<protein>
    <submittedName>
        <fullName evidence="2">Uncharacterized protein</fullName>
    </submittedName>
</protein>
<keyword evidence="1" id="KW-1133">Transmembrane helix</keyword>
<reference evidence="2" key="1">
    <citation type="journal article" date="2020" name="Nature">
        <title>Giant virus diversity and host interactions through global metagenomics.</title>
        <authorList>
            <person name="Schulz F."/>
            <person name="Roux S."/>
            <person name="Paez-Espino D."/>
            <person name="Jungbluth S."/>
            <person name="Walsh D.A."/>
            <person name="Denef V.J."/>
            <person name="McMahon K.D."/>
            <person name="Konstantinidis K.T."/>
            <person name="Eloe-Fadrosh E.A."/>
            <person name="Kyrpides N.C."/>
            <person name="Woyke T."/>
        </authorList>
    </citation>
    <scope>NUCLEOTIDE SEQUENCE</scope>
    <source>
        <strain evidence="2">GVMAG-M-3300020166-18</strain>
    </source>
</reference>